<evidence type="ECO:0000313" key="1">
    <source>
        <dbReference type="EMBL" id="VVO41864.1"/>
    </source>
</evidence>
<dbReference type="Proteomes" id="UP000337909">
    <property type="component" value="Unassembled WGS sequence"/>
</dbReference>
<organism evidence="1 2">
    <name type="scientific">Pseudomonas fluorescens</name>
    <dbReference type="NCBI Taxonomy" id="294"/>
    <lineage>
        <taxon>Bacteria</taxon>
        <taxon>Pseudomonadati</taxon>
        <taxon>Pseudomonadota</taxon>
        <taxon>Gammaproteobacteria</taxon>
        <taxon>Pseudomonadales</taxon>
        <taxon>Pseudomonadaceae</taxon>
        <taxon>Pseudomonas</taxon>
    </lineage>
</organism>
<protein>
    <submittedName>
        <fullName evidence="1">Uncharacterized protein</fullName>
    </submittedName>
</protein>
<accession>A0A5E7FSY0</accession>
<name>A0A5E7FSY0_PSEFL</name>
<sequence length="149" mass="16661">MIKISMDLSQATKAEYDTYMASRLRVYMVEEFASDFFGCEVQVESSGGPHSIERVDSLVPLVGLFSDEDSAPKLTAFFVSTYAEKLGEAPTQAQVKKIKDAVAAMVQFPPRHRTLDCFTTLLQDPDVIFACSSAIRDSEALERYEHCFK</sequence>
<dbReference type="EMBL" id="CABVHQ010000144">
    <property type="protein sequence ID" value="VVO41864.1"/>
    <property type="molecule type" value="Genomic_DNA"/>
</dbReference>
<evidence type="ECO:0000313" key="2">
    <source>
        <dbReference type="Proteomes" id="UP000337909"/>
    </source>
</evidence>
<dbReference type="OrthoDB" id="7033701at2"/>
<proteinExistence type="predicted"/>
<reference evidence="1 2" key="1">
    <citation type="submission" date="2019-09" db="EMBL/GenBank/DDBJ databases">
        <authorList>
            <person name="Chandra G."/>
            <person name="Truman W A."/>
        </authorList>
    </citation>
    <scope>NUCLEOTIDE SEQUENCE [LARGE SCALE GENOMIC DNA]</scope>
    <source>
        <strain evidence="1">PS691</strain>
    </source>
</reference>
<dbReference type="AlphaFoldDB" id="A0A5E7FSY0"/>
<dbReference type="RefSeq" id="WP_150645586.1">
    <property type="nucleotide sequence ID" value="NZ_CABVHQ010000144.1"/>
</dbReference>
<gene>
    <name evidence="1" type="ORF">PS691_05817</name>
</gene>